<keyword evidence="3" id="KW-1185">Reference proteome</keyword>
<comment type="caution">
    <text evidence="2">The sequence shown here is derived from an EMBL/GenBank/DDBJ whole genome shotgun (WGS) entry which is preliminary data.</text>
</comment>
<proteinExistence type="predicted"/>
<sequence>MKELSKRSGEVQNDPIQLDLLKQYMAEEAVVAEKEAKEKALRRSEIKNATKPDPLLEQMSHIEGYTPENEPVKTGDMEEKQQRDDRSTKSEKQDPTDGLGESVKEHHIEQEEPDKPEDVRKGPTDMSQQKTSYYNMMGQLRNRRPFISVKGYVGLGPVDTQAGDLVVIFLGGKFPYILRPNKTGTYALVGEAYVQCVMYGEFMEREADVEEFVLE</sequence>
<evidence type="ECO:0000313" key="3">
    <source>
        <dbReference type="Proteomes" id="UP000800235"/>
    </source>
</evidence>
<feature type="compositionally biased region" description="Basic and acidic residues" evidence="1">
    <location>
        <begin position="70"/>
        <end position="95"/>
    </location>
</feature>
<dbReference type="PANTHER" id="PTHR24148">
    <property type="entry name" value="ANKYRIN REPEAT DOMAIN-CONTAINING PROTEIN 39 HOMOLOG-RELATED"/>
    <property type="match status" value="1"/>
</dbReference>
<dbReference type="InterPro" id="IPR052895">
    <property type="entry name" value="HetReg/Transcr_Mod"/>
</dbReference>
<gene>
    <name evidence="2" type="ORF">EJ08DRAFT_95184</name>
</gene>
<dbReference type="Proteomes" id="UP000800235">
    <property type="component" value="Unassembled WGS sequence"/>
</dbReference>
<dbReference type="AlphaFoldDB" id="A0A9P4NXK0"/>
<organism evidence="2 3">
    <name type="scientific">Tothia fuscella</name>
    <dbReference type="NCBI Taxonomy" id="1048955"/>
    <lineage>
        <taxon>Eukaryota</taxon>
        <taxon>Fungi</taxon>
        <taxon>Dikarya</taxon>
        <taxon>Ascomycota</taxon>
        <taxon>Pezizomycotina</taxon>
        <taxon>Dothideomycetes</taxon>
        <taxon>Pleosporomycetidae</taxon>
        <taxon>Venturiales</taxon>
        <taxon>Cylindrosympodiaceae</taxon>
        <taxon>Tothia</taxon>
    </lineage>
</organism>
<reference evidence="2" key="1">
    <citation type="journal article" date="2020" name="Stud. Mycol.">
        <title>101 Dothideomycetes genomes: a test case for predicting lifestyles and emergence of pathogens.</title>
        <authorList>
            <person name="Haridas S."/>
            <person name="Albert R."/>
            <person name="Binder M."/>
            <person name="Bloem J."/>
            <person name="Labutti K."/>
            <person name="Salamov A."/>
            <person name="Andreopoulos B."/>
            <person name="Baker S."/>
            <person name="Barry K."/>
            <person name="Bills G."/>
            <person name="Bluhm B."/>
            <person name="Cannon C."/>
            <person name="Castanera R."/>
            <person name="Culley D."/>
            <person name="Daum C."/>
            <person name="Ezra D."/>
            <person name="Gonzalez J."/>
            <person name="Henrissat B."/>
            <person name="Kuo A."/>
            <person name="Liang C."/>
            <person name="Lipzen A."/>
            <person name="Lutzoni F."/>
            <person name="Magnuson J."/>
            <person name="Mondo S."/>
            <person name="Nolan M."/>
            <person name="Ohm R."/>
            <person name="Pangilinan J."/>
            <person name="Park H.-J."/>
            <person name="Ramirez L."/>
            <person name="Alfaro M."/>
            <person name="Sun H."/>
            <person name="Tritt A."/>
            <person name="Yoshinaga Y."/>
            <person name="Zwiers L.-H."/>
            <person name="Turgeon B."/>
            <person name="Goodwin S."/>
            <person name="Spatafora J."/>
            <person name="Crous P."/>
            <person name="Grigoriev I."/>
        </authorList>
    </citation>
    <scope>NUCLEOTIDE SEQUENCE</scope>
    <source>
        <strain evidence="2">CBS 130266</strain>
    </source>
</reference>
<feature type="compositionally biased region" description="Basic and acidic residues" evidence="1">
    <location>
        <begin position="32"/>
        <end position="50"/>
    </location>
</feature>
<evidence type="ECO:0000256" key="1">
    <source>
        <dbReference type="SAM" id="MobiDB-lite"/>
    </source>
</evidence>
<dbReference type="OrthoDB" id="2157530at2759"/>
<accession>A0A9P4NXK0</accession>
<feature type="region of interest" description="Disordered" evidence="1">
    <location>
        <begin position="32"/>
        <end position="127"/>
    </location>
</feature>
<dbReference type="EMBL" id="MU007022">
    <property type="protein sequence ID" value="KAF2433213.1"/>
    <property type="molecule type" value="Genomic_DNA"/>
</dbReference>
<protein>
    <submittedName>
        <fullName evidence="2">Uncharacterized protein</fullName>
    </submittedName>
</protein>
<dbReference type="PANTHER" id="PTHR24148:SF64">
    <property type="entry name" value="HETEROKARYON INCOMPATIBILITY DOMAIN-CONTAINING PROTEIN"/>
    <property type="match status" value="1"/>
</dbReference>
<evidence type="ECO:0000313" key="2">
    <source>
        <dbReference type="EMBL" id="KAF2433213.1"/>
    </source>
</evidence>
<name>A0A9P4NXK0_9PEZI</name>
<dbReference type="Pfam" id="PF26639">
    <property type="entry name" value="Het-6_barrel"/>
    <property type="match status" value="1"/>
</dbReference>